<dbReference type="OrthoDB" id="9805828at2"/>
<gene>
    <name evidence="9" type="ORF">CDQ92_09860</name>
</gene>
<organism evidence="9 10">
    <name type="scientific">Sphingopyxis bauzanensis</name>
    <dbReference type="NCBI Taxonomy" id="651663"/>
    <lineage>
        <taxon>Bacteria</taxon>
        <taxon>Pseudomonadati</taxon>
        <taxon>Pseudomonadota</taxon>
        <taxon>Alphaproteobacteria</taxon>
        <taxon>Sphingomonadales</taxon>
        <taxon>Sphingomonadaceae</taxon>
        <taxon>Sphingopyxis</taxon>
    </lineage>
</organism>
<protein>
    <submittedName>
        <fullName evidence="9">Cytochrome c family protein</fullName>
    </submittedName>
</protein>
<feature type="region of interest" description="Disordered" evidence="7">
    <location>
        <begin position="169"/>
        <end position="216"/>
    </location>
</feature>
<dbReference type="PANTHER" id="PTHR11961">
    <property type="entry name" value="CYTOCHROME C"/>
    <property type="match status" value="1"/>
</dbReference>
<comment type="caution">
    <text evidence="9">The sequence shown here is derived from an EMBL/GenBank/DDBJ whole genome shotgun (WGS) entry which is preliminary data.</text>
</comment>
<dbReference type="InterPro" id="IPR009056">
    <property type="entry name" value="Cyt_c-like_dom"/>
</dbReference>
<evidence type="ECO:0000313" key="9">
    <source>
        <dbReference type="EMBL" id="OWQ97335.1"/>
    </source>
</evidence>
<dbReference type="GO" id="GO:0009055">
    <property type="term" value="F:electron transfer activity"/>
    <property type="evidence" value="ECO:0007669"/>
    <property type="project" value="InterPro"/>
</dbReference>
<dbReference type="AlphaFoldDB" id="A0A246JW94"/>
<dbReference type="PROSITE" id="PS51007">
    <property type="entry name" value="CYTC"/>
    <property type="match status" value="1"/>
</dbReference>
<evidence type="ECO:0000256" key="5">
    <source>
        <dbReference type="ARBA" id="ARBA00023004"/>
    </source>
</evidence>
<dbReference type="RefSeq" id="WP_088441186.1">
    <property type="nucleotide sequence ID" value="NZ_BMMC01000001.1"/>
</dbReference>
<evidence type="ECO:0000256" key="3">
    <source>
        <dbReference type="ARBA" id="ARBA00022723"/>
    </source>
</evidence>
<dbReference type="Proteomes" id="UP000197361">
    <property type="component" value="Unassembled WGS sequence"/>
</dbReference>
<dbReference type="GO" id="GO:0046872">
    <property type="term" value="F:metal ion binding"/>
    <property type="evidence" value="ECO:0007669"/>
    <property type="project" value="UniProtKB-KW"/>
</dbReference>
<dbReference type="InterPro" id="IPR036909">
    <property type="entry name" value="Cyt_c-like_dom_sf"/>
</dbReference>
<keyword evidence="3 6" id="KW-0479">Metal-binding</keyword>
<evidence type="ECO:0000256" key="1">
    <source>
        <dbReference type="ARBA" id="ARBA00022448"/>
    </source>
</evidence>
<accession>A0A246JW94</accession>
<dbReference type="PRINTS" id="PR00604">
    <property type="entry name" value="CYTCHRMECIAB"/>
</dbReference>
<evidence type="ECO:0000256" key="6">
    <source>
        <dbReference type="PROSITE-ProRule" id="PRU00433"/>
    </source>
</evidence>
<dbReference type="GO" id="GO:0020037">
    <property type="term" value="F:heme binding"/>
    <property type="evidence" value="ECO:0007669"/>
    <property type="project" value="InterPro"/>
</dbReference>
<dbReference type="Gene3D" id="1.10.760.10">
    <property type="entry name" value="Cytochrome c-like domain"/>
    <property type="match status" value="1"/>
</dbReference>
<keyword evidence="5 6" id="KW-0408">Iron</keyword>
<evidence type="ECO:0000259" key="8">
    <source>
        <dbReference type="PROSITE" id="PS51007"/>
    </source>
</evidence>
<feature type="compositionally biased region" description="Low complexity" evidence="7">
    <location>
        <begin position="172"/>
        <end position="216"/>
    </location>
</feature>
<sequence>MDNRNNTIAGWVLFAGICALGLTIGSSMLFASHNPEKPGFPIEDAEAGAGTAAAVPIANLLAAADPVKGEAVFAKCAACHTIASGGANGIGPNLWGALGKAHGHVAGFAYSDALKGVPGNWTFEAMDAWLASPRKYAPGTKMSFAGLSSAEDRANLILYMNTQGSNLPLPAPEAAAPAEGDAPTEGEAAAVPAEGTAAAPAADAAAAAPAPAEAKK</sequence>
<keyword evidence="10" id="KW-1185">Reference proteome</keyword>
<evidence type="ECO:0000256" key="7">
    <source>
        <dbReference type="SAM" id="MobiDB-lite"/>
    </source>
</evidence>
<dbReference type="EMBL" id="NISK01000002">
    <property type="protein sequence ID" value="OWQ97335.1"/>
    <property type="molecule type" value="Genomic_DNA"/>
</dbReference>
<dbReference type="InterPro" id="IPR002327">
    <property type="entry name" value="Cyt_c_1A/1B"/>
</dbReference>
<name>A0A246JW94_9SPHN</name>
<dbReference type="SUPFAM" id="SSF46626">
    <property type="entry name" value="Cytochrome c"/>
    <property type="match status" value="1"/>
</dbReference>
<keyword evidence="2 6" id="KW-0349">Heme</keyword>
<evidence type="ECO:0000313" key="10">
    <source>
        <dbReference type="Proteomes" id="UP000197361"/>
    </source>
</evidence>
<keyword evidence="4" id="KW-0249">Electron transport</keyword>
<dbReference type="Pfam" id="PF00034">
    <property type="entry name" value="Cytochrom_C"/>
    <property type="match status" value="1"/>
</dbReference>
<feature type="domain" description="Cytochrome c" evidence="8">
    <location>
        <begin position="64"/>
        <end position="164"/>
    </location>
</feature>
<keyword evidence="1" id="KW-0813">Transport</keyword>
<proteinExistence type="predicted"/>
<reference evidence="9 10" key="1">
    <citation type="journal article" date="2010" name="Int. J. Syst. Evol. Microbiol.">
        <title>Sphingopyxis bauzanensis sp. nov., a psychrophilic bacterium isolated from soil.</title>
        <authorList>
            <person name="Zhang D.C."/>
            <person name="Liu H.C."/>
            <person name="Xin Y.H."/>
            <person name="Zhou Y.G."/>
            <person name="Schinner F."/>
            <person name="Margesin R."/>
        </authorList>
    </citation>
    <scope>NUCLEOTIDE SEQUENCE [LARGE SCALE GENOMIC DNA]</scope>
    <source>
        <strain evidence="9 10">DSM 22271</strain>
    </source>
</reference>
<evidence type="ECO:0000256" key="4">
    <source>
        <dbReference type="ARBA" id="ARBA00022982"/>
    </source>
</evidence>
<evidence type="ECO:0000256" key="2">
    <source>
        <dbReference type="ARBA" id="ARBA00022617"/>
    </source>
</evidence>